<keyword evidence="3" id="KW-1185">Reference proteome</keyword>
<comment type="caution">
    <text evidence="2">The sequence shown here is derived from an EMBL/GenBank/DDBJ whole genome shotgun (WGS) entry which is preliminary data.</text>
</comment>
<proteinExistence type="predicted"/>
<dbReference type="Proteomes" id="UP001303046">
    <property type="component" value="Unassembled WGS sequence"/>
</dbReference>
<feature type="chain" id="PRO_5045441754" evidence="1">
    <location>
        <begin position="21"/>
        <end position="71"/>
    </location>
</feature>
<organism evidence="2 3">
    <name type="scientific">Necator americanus</name>
    <name type="common">Human hookworm</name>
    <dbReference type="NCBI Taxonomy" id="51031"/>
    <lineage>
        <taxon>Eukaryota</taxon>
        <taxon>Metazoa</taxon>
        <taxon>Ecdysozoa</taxon>
        <taxon>Nematoda</taxon>
        <taxon>Chromadorea</taxon>
        <taxon>Rhabditida</taxon>
        <taxon>Rhabditina</taxon>
        <taxon>Rhabditomorpha</taxon>
        <taxon>Strongyloidea</taxon>
        <taxon>Ancylostomatidae</taxon>
        <taxon>Bunostominae</taxon>
        <taxon>Necator</taxon>
    </lineage>
</organism>
<evidence type="ECO:0000313" key="3">
    <source>
        <dbReference type="Proteomes" id="UP001303046"/>
    </source>
</evidence>
<gene>
    <name evidence="2" type="primary">Necator_chrIII.g12052</name>
    <name evidence="2" type="ORF">RB195_011286</name>
</gene>
<feature type="signal peptide" evidence="1">
    <location>
        <begin position="1"/>
        <end position="20"/>
    </location>
</feature>
<evidence type="ECO:0000313" key="2">
    <source>
        <dbReference type="EMBL" id="KAK6744482.1"/>
    </source>
</evidence>
<evidence type="ECO:0000256" key="1">
    <source>
        <dbReference type="SAM" id="SignalP"/>
    </source>
</evidence>
<keyword evidence="1" id="KW-0732">Signal</keyword>
<accession>A0ABR1D1Q8</accession>
<dbReference type="EMBL" id="JAVFWL010000003">
    <property type="protein sequence ID" value="KAK6744482.1"/>
    <property type="molecule type" value="Genomic_DNA"/>
</dbReference>
<name>A0ABR1D1Q8_NECAM</name>
<sequence>MLHFVFRLFLLFAVLAAVEACDCSNLKPGKCCTNWRGQSCCHFRKKRAVENAYGTRFKKLRHAPETDLNDN</sequence>
<reference evidence="2 3" key="1">
    <citation type="submission" date="2023-08" db="EMBL/GenBank/DDBJ databases">
        <title>A Necator americanus chromosomal reference genome.</title>
        <authorList>
            <person name="Ilik V."/>
            <person name="Petrzelkova K.J."/>
            <person name="Pardy F."/>
            <person name="Fuh T."/>
            <person name="Niatou-Singa F.S."/>
            <person name="Gouil Q."/>
            <person name="Baker L."/>
            <person name="Ritchie M.E."/>
            <person name="Jex A.R."/>
            <person name="Gazzola D."/>
            <person name="Li H."/>
            <person name="Toshio Fujiwara R."/>
            <person name="Zhan B."/>
            <person name="Aroian R.V."/>
            <person name="Pafco B."/>
            <person name="Schwarz E.M."/>
        </authorList>
    </citation>
    <scope>NUCLEOTIDE SEQUENCE [LARGE SCALE GENOMIC DNA]</scope>
    <source>
        <strain evidence="2 3">Aroian</strain>
        <tissue evidence="2">Whole animal</tissue>
    </source>
</reference>
<protein>
    <submittedName>
        <fullName evidence="2">Uncharacterized protein</fullName>
    </submittedName>
</protein>